<comment type="caution">
    <text evidence="2">The sequence shown here is derived from an EMBL/GenBank/DDBJ whole genome shotgun (WGS) entry which is preliminary data.</text>
</comment>
<keyword evidence="3" id="KW-1185">Reference proteome</keyword>
<evidence type="ECO:0000313" key="3">
    <source>
        <dbReference type="Proteomes" id="UP001424741"/>
    </source>
</evidence>
<feature type="chain" id="PRO_5045275637" description="DUF1573 domain-containing protein" evidence="1">
    <location>
        <begin position="18"/>
        <end position="230"/>
    </location>
</feature>
<evidence type="ECO:0000313" key="2">
    <source>
        <dbReference type="EMBL" id="GAA5494215.1"/>
    </source>
</evidence>
<dbReference type="EMBL" id="BAABRL010000001">
    <property type="protein sequence ID" value="GAA5494215.1"/>
    <property type="molecule type" value="Genomic_DNA"/>
</dbReference>
<dbReference type="RefSeq" id="WP_346187224.1">
    <property type="nucleotide sequence ID" value="NZ_BAABRL010000001.1"/>
</dbReference>
<evidence type="ECO:0000256" key="1">
    <source>
        <dbReference type="SAM" id="SignalP"/>
    </source>
</evidence>
<organism evidence="2 3">
    <name type="scientific">Rubritalea halochordaticola</name>
    <dbReference type="NCBI Taxonomy" id="714537"/>
    <lineage>
        <taxon>Bacteria</taxon>
        <taxon>Pseudomonadati</taxon>
        <taxon>Verrucomicrobiota</taxon>
        <taxon>Verrucomicrobiia</taxon>
        <taxon>Verrucomicrobiales</taxon>
        <taxon>Rubritaleaceae</taxon>
        <taxon>Rubritalea</taxon>
    </lineage>
</organism>
<evidence type="ECO:0008006" key="4">
    <source>
        <dbReference type="Google" id="ProtNLM"/>
    </source>
</evidence>
<keyword evidence="1" id="KW-0732">Signal</keyword>
<feature type="signal peptide" evidence="1">
    <location>
        <begin position="1"/>
        <end position="17"/>
    </location>
</feature>
<sequence>MRSFILILSLAFAQAQASVFTFKETTKAVKPEPDAKIIEILFPFKNTSDQSVDIVAYDAPCSCMSAKLKGGTALSNNKGIRFEPGEEGVVKGIFELGNFKGTIDKKIFLWTSNDSKEKPSIELTTRVTIPELISATPTSLIWDLKGQANAKEISIKVAGEKPIKVTDAKCSNGNLEFEVITIKEGFEYTLKVKPKSTDKILFASIKLSTDSKIDRFKTLQAFATVKPNKN</sequence>
<protein>
    <recommendedName>
        <fullName evidence="4">DUF1573 domain-containing protein</fullName>
    </recommendedName>
</protein>
<name>A0ABP9UWZ0_9BACT</name>
<dbReference type="Pfam" id="PF07610">
    <property type="entry name" value="DUF1573"/>
    <property type="match status" value="1"/>
</dbReference>
<proteinExistence type="predicted"/>
<reference evidence="2 3" key="1">
    <citation type="submission" date="2024-02" db="EMBL/GenBank/DDBJ databases">
        <title>Rubritalea halochordaticola NBRC 107102.</title>
        <authorList>
            <person name="Ichikawa N."/>
            <person name="Katano-Makiyama Y."/>
            <person name="Hidaka K."/>
        </authorList>
    </citation>
    <scope>NUCLEOTIDE SEQUENCE [LARGE SCALE GENOMIC DNA]</scope>
    <source>
        <strain evidence="2 3">NBRC 107102</strain>
    </source>
</reference>
<gene>
    <name evidence="2" type="ORF">Rhal01_00373</name>
</gene>
<accession>A0ABP9UWZ0</accession>
<dbReference type="Proteomes" id="UP001424741">
    <property type="component" value="Unassembled WGS sequence"/>
</dbReference>
<dbReference type="InterPro" id="IPR011467">
    <property type="entry name" value="DUF1573"/>
</dbReference>